<organism evidence="1 2">
    <name type="scientific">Camellia lanceoleosa</name>
    <dbReference type="NCBI Taxonomy" id="1840588"/>
    <lineage>
        <taxon>Eukaryota</taxon>
        <taxon>Viridiplantae</taxon>
        <taxon>Streptophyta</taxon>
        <taxon>Embryophyta</taxon>
        <taxon>Tracheophyta</taxon>
        <taxon>Spermatophyta</taxon>
        <taxon>Magnoliopsida</taxon>
        <taxon>eudicotyledons</taxon>
        <taxon>Gunneridae</taxon>
        <taxon>Pentapetalae</taxon>
        <taxon>asterids</taxon>
        <taxon>Ericales</taxon>
        <taxon>Theaceae</taxon>
        <taxon>Camellia</taxon>
    </lineage>
</organism>
<comment type="caution">
    <text evidence="1">The sequence shown here is derived from an EMBL/GenBank/DDBJ whole genome shotgun (WGS) entry which is preliminary data.</text>
</comment>
<dbReference type="EMBL" id="CM045758">
    <property type="protein sequence ID" value="KAI8028687.1"/>
    <property type="molecule type" value="Genomic_DNA"/>
</dbReference>
<evidence type="ECO:0000313" key="2">
    <source>
        <dbReference type="Proteomes" id="UP001060215"/>
    </source>
</evidence>
<accession>A0ACC0ITJ2</accession>
<keyword evidence="2" id="KW-1185">Reference proteome</keyword>
<name>A0ACC0ITJ2_9ERIC</name>
<proteinExistence type="predicted"/>
<reference evidence="1 2" key="1">
    <citation type="journal article" date="2022" name="Plant J.">
        <title>Chromosome-level genome of Camellia lanceoleosa provides a valuable resource for understanding genome evolution and self-incompatibility.</title>
        <authorList>
            <person name="Gong W."/>
            <person name="Xiao S."/>
            <person name="Wang L."/>
            <person name="Liao Z."/>
            <person name="Chang Y."/>
            <person name="Mo W."/>
            <person name="Hu G."/>
            <person name="Li W."/>
            <person name="Zhao G."/>
            <person name="Zhu H."/>
            <person name="Hu X."/>
            <person name="Ji K."/>
            <person name="Xiang X."/>
            <person name="Song Q."/>
            <person name="Yuan D."/>
            <person name="Jin S."/>
            <person name="Zhang L."/>
        </authorList>
    </citation>
    <scope>NUCLEOTIDE SEQUENCE [LARGE SCALE GENOMIC DNA]</scope>
    <source>
        <strain evidence="1">SQ_2022a</strain>
    </source>
</reference>
<gene>
    <name evidence="1" type="ORF">LOK49_LG01G00113</name>
</gene>
<sequence>MVRFFQGGGKSSSASSGSKITRNVAVILSLSALSKNLENFPGMVELDPCDNVDKEYEECNSTTPTSYDAKHCEKIRKTKASCLERAQRWEQSRKEHEESLQKKATAAGFDHPIDYLWHKREKDPRYCRISYEKYKKCLREKETMCEFMRNNCPQFK</sequence>
<evidence type="ECO:0000313" key="1">
    <source>
        <dbReference type="EMBL" id="KAI8028687.1"/>
    </source>
</evidence>
<protein>
    <submittedName>
        <fullName evidence="1">Uncharacterized protein</fullName>
    </submittedName>
</protein>
<dbReference type="Proteomes" id="UP001060215">
    <property type="component" value="Chromosome 1"/>
</dbReference>